<feature type="compositionally biased region" description="Basic and acidic residues" evidence="1">
    <location>
        <begin position="58"/>
        <end position="69"/>
    </location>
</feature>
<sequence>MDDLMLLVSSNVQNAKSMRVACAERQKNVNTMAEMNAETNKERDAEVEAETFLSTTRSSKDAKKDYFWL</sequence>
<evidence type="ECO:0000313" key="2">
    <source>
        <dbReference type="Proteomes" id="UP000035642"/>
    </source>
</evidence>
<reference evidence="3" key="2">
    <citation type="submission" date="2017-02" db="UniProtKB">
        <authorList>
            <consortium name="WormBaseParasite"/>
        </authorList>
    </citation>
    <scope>IDENTIFICATION</scope>
</reference>
<dbReference type="Proteomes" id="UP000035642">
    <property type="component" value="Unassembled WGS sequence"/>
</dbReference>
<organism evidence="2 3">
    <name type="scientific">Angiostrongylus cantonensis</name>
    <name type="common">Rat lungworm</name>
    <dbReference type="NCBI Taxonomy" id="6313"/>
    <lineage>
        <taxon>Eukaryota</taxon>
        <taxon>Metazoa</taxon>
        <taxon>Ecdysozoa</taxon>
        <taxon>Nematoda</taxon>
        <taxon>Chromadorea</taxon>
        <taxon>Rhabditida</taxon>
        <taxon>Rhabditina</taxon>
        <taxon>Rhabditomorpha</taxon>
        <taxon>Strongyloidea</taxon>
        <taxon>Metastrongylidae</taxon>
        <taxon>Angiostrongylus</taxon>
    </lineage>
</organism>
<accession>A0A0K0DL69</accession>
<keyword evidence="2" id="KW-1185">Reference proteome</keyword>
<evidence type="ECO:0000313" key="3">
    <source>
        <dbReference type="WBParaSite" id="ACAC_0001231601-mRNA-1"/>
    </source>
</evidence>
<dbReference type="WBParaSite" id="ACAC_0001231601-mRNA-1">
    <property type="protein sequence ID" value="ACAC_0001231601-mRNA-1"/>
    <property type="gene ID" value="ACAC_0001231601"/>
</dbReference>
<evidence type="ECO:0000256" key="1">
    <source>
        <dbReference type="SAM" id="MobiDB-lite"/>
    </source>
</evidence>
<dbReference type="AlphaFoldDB" id="A0A0K0DL69"/>
<reference evidence="2" key="1">
    <citation type="submission" date="2012-09" db="EMBL/GenBank/DDBJ databases">
        <authorList>
            <person name="Martin A.A."/>
        </authorList>
    </citation>
    <scope>NUCLEOTIDE SEQUENCE</scope>
</reference>
<name>A0A0K0DL69_ANGCA</name>
<feature type="region of interest" description="Disordered" evidence="1">
    <location>
        <begin position="37"/>
        <end position="69"/>
    </location>
</feature>
<protein>
    <submittedName>
        <fullName evidence="3">V-SNARE coiled-coil homology domain-containing protein</fullName>
    </submittedName>
</protein>
<proteinExistence type="predicted"/>